<dbReference type="EMBL" id="LLKB01000001">
    <property type="protein sequence ID" value="KQC86143.1"/>
    <property type="molecule type" value="Genomic_DNA"/>
</dbReference>
<protein>
    <recommendedName>
        <fullName evidence="4">Chromosome partition protein Smc</fullName>
    </recommendedName>
</protein>
<evidence type="ECO:0000313" key="2">
    <source>
        <dbReference type="EMBL" id="KQC86143.1"/>
    </source>
</evidence>
<sequence>MSKINTLRIVNLNYNNNSIKISDEAFQFNGESTLMSLRNGGGKTVLVQMMTAPFVHKRYRDTKDRKFESYFTTNRPTFIMVEWVLDGEAGYVLTGMMVRKNQEVSDGEAHDELEMINFVYEYTARCENDIYHIPIINETESGMTLKNWGSCKKVFEKLKREDGMHFNYYDMDMPAQSRMYFEKLKQYQINYKEWETIIKKINLKESGLSELFTDCRDEKGLVEKWFLEAIESKLNKDGNRILEFETIIKKYAKQYRDNQTKIQRMKNLRGFLEEASGIRVYADEYVDYTEKRKNKENDIAWFNVILNELNAEAEERKRLLDEDIRKKQIEISDIKYEEVSYNIHSLEAKKERLIHEYEQITLEKGQVAKEKDRLENKRAKLLCARENEEKNAALAECRKIESRLEASKKSEEQKEPERQELGKTLFKHYSRAVSECEAEIANTRENIKKQEKQEKEYNQSKSDCFKQKDDNSLQIGKCQAKISNYDVIEEQFNKKYEEKLCRNILGVYETGTLELRDDEYKKEMSKIQKDIVSLKQEKVKNDDDFVKYVRKQDDLRNEIMEKKSKLASEREICLDFEEQLKIRQDIMKHFLVSENDVYNKEVILKGADRKLKEISAAKRLLERESEQTNTEIKLLENGRLLEVSKEFDEYLSSMEIEYIYGMEWLSNNGRSMDENKKIAANNPFIPYAVIISGEDFKKLLADKNKVFTSNPVPIVKREELEDSFINDETGVVELEKISFYLKFQEELLNDSKRYEIIEQKKEKSRKIQENIERRDEEYKEYFSKQECIKNQTIESDSIESSRGLIDTLESETVKMQAELENLESLKRKITLVNEQINQNVTALNEKKNLAGIRLQDFEMLRESYNDYCDAKEEKIRLDKKNEDIDNKLNIITEKLNNLIEDIKADEKTEMKKKQELLGLQERYEYFEKFKGKSENVDKASYTLLDEEERISKEAAYNALLNDYSNEVKLLTEQYNSANRRFLKSKQELAELLAKYRIKKTDIEKTRYDKDDKAELDERISANNMELQLYDEKLNKVNTQITKKESDIEHAYKDMYRIAEKKEPISKDKISDTNFKDRIIIIQNEIRDTRLDLDGVTSLCRGYEANISALAEYSDLKVEETDEHIKKEDIFGKSVKEIDKFRGMMIRDYRELIENERKQSNVITRLLNEMARKNIFKDEFFQKPIEVLLSLTDNAVNFMKQLDILVSSYESMIEKLEVDVAIVEKERVRIVELLEEYVRDVHDELGKIDGNSTIKVHGESKKMLKITLPEWYENEEIYHLKIQDILEEVTAKTIKALEENKNPDDITGLYINTKYLYDTVAGTGNVRIKLYKIEEQKGREISWSDVAKNSGGEGFLSAFIVLSSLLYYMRKDVSDVFTNYNEGKVLVMDNPFAQTNASHLLKPLMDMAKKTNTQLICLSGLGGDSIYDRFDNIYVLNLVAASLRNGMQYLKGEHTRGDEQETMIATQIQVTQQELMF</sequence>
<dbReference type="RefSeq" id="WP_055941404.1">
    <property type="nucleotide sequence ID" value="NZ_JAQDDZ010000003.1"/>
</dbReference>
<evidence type="ECO:0000256" key="1">
    <source>
        <dbReference type="SAM" id="Coils"/>
    </source>
</evidence>
<feature type="coiled-coil region" evidence="1">
    <location>
        <begin position="1198"/>
        <end position="1225"/>
    </location>
</feature>
<reference evidence="2 3" key="1">
    <citation type="submission" date="2015-10" db="EMBL/GenBank/DDBJ databases">
        <title>Butyribacter intestini gen. nov., sp. nov., a butyric acid-producing bacterium of the family Lachnospiraceae isolated from the human faeces.</title>
        <authorList>
            <person name="Zou Y."/>
            <person name="Xue W."/>
            <person name="Luo G."/>
            <person name="Lv M."/>
        </authorList>
    </citation>
    <scope>NUCLEOTIDE SEQUENCE [LARGE SCALE GENOMIC DNA]</scope>
    <source>
        <strain evidence="2 3">TF01-11</strain>
    </source>
</reference>
<dbReference type="Proteomes" id="UP000050833">
    <property type="component" value="Unassembled WGS sequence"/>
</dbReference>
<gene>
    <name evidence="2" type="ORF">APZ18_02815</name>
</gene>
<feature type="coiled-coil region" evidence="1">
    <location>
        <begin position="805"/>
        <end position="839"/>
    </location>
</feature>
<feature type="coiled-coil region" evidence="1">
    <location>
        <begin position="433"/>
        <end position="460"/>
    </location>
</feature>
<organism evidence="2 3">
    <name type="scientific">Butyribacter intestini</name>
    <dbReference type="NCBI Taxonomy" id="1703332"/>
    <lineage>
        <taxon>Bacteria</taxon>
        <taxon>Bacillati</taxon>
        <taxon>Bacillota</taxon>
        <taxon>Clostridia</taxon>
        <taxon>Lachnospirales</taxon>
        <taxon>Lachnospiraceae</taxon>
        <taxon>Butyribacter</taxon>
    </lineage>
</organism>
<keyword evidence="1" id="KW-0175">Coiled coil</keyword>
<accession>A0AAW3JUC2</accession>
<feature type="coiled-coil region" evidence="1">
    <location>
        <begin position="960"/>
        <end position="1005"/>
    </location>
</feature>
<keyword evidence="3" id="KW-1185">Reference proteome</keyword>
<name>A0AAW3JUC2_9FIRM</name>
<feature type="coiled-coil region" evidence="1">
    <location>
        <begin position="303"/>
        <end position="403"/>
    </location>
</feature>
<evidence type="ECO:0000313" key="3">
    <source>
        <dbReference type="Proteomes" id="UP000050833"/>
    </source>
</evidence>
<proteinExistence type="predicted"/>
<comment type="caution">
    <text evidence="2">The sequence shown here is derived from an EMBL/GenBank/DDBJ whole genome shotgun (WGS) entry which is preliminary data.</text>
</comment>
<evidence type="ECO:0008006" key="4">
    <source>
        <dbReference type="Google" id="ProtNLM"/>
    </source>
</evidence>
<feature type="coiled-coil region" evidence="1">
    <location>
        <begin position="604"/>
        <end position="638"/>
    </location>
</feature>
<feature type="coiled-coil region" evidence="1">
    <location>
        <begin position="881"/>
        <end position="908"/>
    </location>
</feature>